<protein>
    <submittedName>
        <fullName evidence="1">Uncharacterized protein</fullName>
    </submittedName>
</protein>
<dbReference type="Proteomes" id="UP000316621">
    <property type="component" value="Chromosome 6"/>
</dbReference>
<evidence type="ECO:0000313" key="1">
    <source>
        <dbReference type="EMBL" id="RZC65466.1"/>
    </source>
</evidence>
<dbReference type="Gramene" id="RZC65466">
    <property type="protein sequence ID" value="RZC65466"/>
    <property type="gene ID" value="C5167_009157"/>
</dbReference>
<dbReference type="EMBL" id="CM010720">
    <property type="protein sequence ID" value="RZC65466.1"/>
    <property type="molecule type" value="Genomic_DNA"/>
</dbReference>
<gene>
    <name evidence="1" type="ORF">C5167_009157</name>
</gene>
<proteinExistence type="predicted"/>
<organism evidence="1 2">
    <name type="scientific">Papaver somniferum</name>
    <name type="common">Opium poppy</name>
    <dbReference type="NCBI Taxonomy" id="3469"/>
    <lineage>
        <taxon>Eukaryota</taxon>
        <taxon>Viridiplantae</taxon>
        <taxon>Streptophyta</taxon>
        <taxon>Embryophyta</taxon>
        <taxon>Tracheophyta</taxon>
        <taxon>Spermatophyta</taxon>
        <taxon>Magnoliopsida</taxon>
        <taxon>Ranunculales</taxon>
        <taxon>Papaveraceae</taxon>
        <taxon>Papaveroideae</taxon>
        <taxon>Papaver</taxon>
    </lineage>
</organism>
<dbReference type="AlphaFoldDB" id="A0A4Y7JY07"/>
<reference evidence="1 2" key="1">
    <citation type="journal article" date="2018" name="Science">
        <title>The opium poppy genome and morphinan production.</title>
        <authorList>
            <person name="Guo L."/>
            <person name="Winzer T."/>
            <person name="Yang X."/>
            <person name="Li Y."/>
            <person name="Ning Z."/>
            <person name="He Z."/>
            <person name="Teodor R."/>
            <person name="Lu Y."/>
            <person name="Bowser T.A."/>
            <person name="Graham I.A."/>
            <person name="Ye K."/>
        </authorList>
    </citation>
    <scope>NUCLEOTIDE SEQUENCE [LARGE SCALE GENOMIC DNA]</scope>
    <source>
        <strain evidence="2">cv. HN1</strain>
        <tissue evidence="1">Leaves</tissue>
    </source>
</reference>
<evidence type="ECO:0000313" key="2">
    <source>
        <dbReference type="Proteomes" id="UP000316621"/>
    </source>
</evidence>
<keyword evidence="2" id="KW-1185">Reference proteome</keyword>
<name>A0A4Y7JY07_PAPSO</name>
<accession>A0A4Y7JY07</accession>
<sequence>MGYLSAGLSKLLKYPSDAQLFSRGIRLLSERTTMRRLLRYLGTEMRKLSRT</sequence>